<dbReference type="GO" id="GO:0033969">
    <property type="term" value="F:gamma-glutamyl-gamma-aminobutyrate hydrolase activity"/>
    <property type="evidence" value="ECO:0007669"/>
    <property type="project" value="TreeGrafter"/>
</dbReference>
<protein>
    <submittedName>
        <fullName evidence="1 2">Glutamine amidotransferase</fullName>
    </submittedName>
</protein>
<dbReference type="RefSeq" id="WP_039721191.1">
    <property type="nucleotide sequence ID" value="NZ_CP037899.1"/>
</dbReference>
<reference evidence="4" key="3">
    <citation type="submission" date="2019-03" db="EMBL/GenBank/DDBJ databases">
        <title>Complete genome of Methylacidiphilum kamchatkense Kam1.</title>
        <authorList>
            <person name="Kruse T."/>
            <person name="Murarilal Ratnadevi C."/>
            <person name="Erikstad H.-A."/>
            <person name="Birkeland N.-K."/>
        </authorList>
    </citation>
    <scope>NUCLEOTIDE SEQUENCE [LARGE SCALE GENOMIC DNA]</scope>
    <source>
        <strain evidence="4">kam1</strain>
    </source>
</reference>
<dbReference type="PROSITE" id="PS51273">
    <property type="entry name" value="GATASE_TYPE_1"/>
    <property type="match status" value="1"/>
</dbReference>
<keyword evidence="2" id="KW-0808">Transferase</keyword>
<keyword evidence="3" id="KW-1185">Reference proteome</keyword>
<reference evidence="2" key="2">
    <citation type="journal article" date="2019" name="BMC Genomics">
        <title>Complete genome sequence analysis of the thermoacidophilic verrucomicrobial methanotroph 'Candidatus Methylacidiphilum kamchatkense' strain Kam1 and comparison with its closest relatives.</title>
        <authorList>
            <person name="Kruse T."/>
            <person name="Ratnadevi C.M."/>
            <person name="Erikstad H.A."/>
            <person name="Birkeland N.K."/>
        </authorList>
    </citation>
    <scope>NUCLEOTIDE SEQUENCE</scope>
    <source>
        <strain evidence="2">Kam1</strain>
    </source>
</reference>
<dbReference type="AlphaFoldDB" id="A0A0C1USF6"/>
<dbReference type="Proteomes" id="UP000031594">
    <property type="component" value="Unassembled WGS sequence"/>
</dbReference>
<gene>
    <name evidence="1" type="ORF">A946_04690</name>
    <name evidence="2" type="ORF">kam1_629</name>
</gene>
<dbReference type="Proteomes" id="UP000315925">
    <property type="component" value="Chromosome"/>
</dbReference>
<dbReference type="EMBL" id="JQNX01000003">
    <property type="protein sequence ID" value="KIE58728.1"/>
    <property type="molecule type" value="Genomic_DNA"/>
</dbReference>
<sequence>MIKKVYCWIRDKDKQYFEKLNQLASTYSIRLLNIREHRQEVASELYPIPSPKEYDGLLLTGGEDISREYQEQYSNIDGEDPSQIISPNFQRDEWEFALLEQALNKGKPILCICRGIQLLNIFLGGSLSLNIPGHNDPMFHDQNLQELTVEKNATFQFQAVNSSHHQAIKRIAEGLSIEARAKYDGIIEQVRLKSYPFCIGVQYHPERDLVYYRPIFQAFFKAL</sequence>
<dbReference type="PANTHER" id="PTHR43235">
    <property type="entry name" value="GLUTAMINE AMIDOTRANSFERASE PB2B2.05-RELATED"/>
    <property type="match status" value="1"/>
</dbReference>
<dbReference type="InterPro" id="IPR011697">
    <property type="entry name" value="Peptidase_C26"/>
</dbReference>
<evidence type="ECO:0000313" key="1">
    <source>
        <dbReference type="EMBL" id="KIE58728.1"/>
    </source>
</evidence>
<evidence type="ECO:0000313" key="3">
    <source>
        <dbReference type="Proteomes" id="UP000031594"/>
    </source>
</evidence>
<dbReference type="InterPro" id="IPR044668">
    <property type="entry name" value="PuuD-like"/>
</dbReference>
<dbReference type="GO" id="GO:0006598">
    <property type="term" value="P:polyamine catabolic process"/>
    <property type="evidence" value="ECO:0007669"/>
    <property type="project" value="TreeGrafter"/>
</dbReference>
<proteinExistence type="predicted"/>
<dbReference type="GO" id="GO:0005829">
    <property type="term" value="C:cytosol"/>
    <property type="evidence" value="ECO:0007669"/>
    <property type="project" value="TreeGrafter"/>
</dbReference>
<dbReference type="PANTHER" id="PTHR43235:SF1">
    <property type="entry name" value="GLUTAMINE AMIDOTRANSFERASE PB2B2.05-RELATED"/>
    <property type="match status" value="1"/>
</dbReference>
<evidence type="ECO:0000313" key="4">
    <source>
        <dbReference type="Proteomes" id="UP000315925"/>
    </source>
</evidence>
<name>A0A0C1USF6_9BACT</name>
<organism evidence="2 4">
    <name type="scientific">Methylacidiphilum kamchatkense Kam1</name>
    <dbReference type="NCBI Taxonomy" id="1202785"/>
    <lineage>
        <taxon>Bacteria</taxon>
        <taxon>Pseudomonadati</taxon>
        <taxon>Verrucomicrobiota</taxon>
        <taxon>Methylacidiphilae</taxon>
        <taxon>Methylacidiphilales</taxon>
        <taxon>Methylacidiphilaceae</taxon>
        <taxon>Methylacidiphilum (ex Ratnadevi et al. 2023)</taxon>
    </lineage>
</organism>
<dbReference type="OrthoDB" id="9807137at2"/>
<dbReference type="SUPFAM" id="SSF52317">
    <property type="entry name" value="Class I glutamine amidotransferase-like"/>
    <property type="match status" value="1"/>
</dbReference>
<dbReference type="GO" id="GO:0016740">
    <property type="term" value="F:transferase activity"/>
    <property type="evidence" value="ECO:0007669"/>
    <property type="project" value="UniProtKB-KW"/>
</dbReference>
<reference evidence="1 3" key="1">
    <citation type="submission" date="2014-08" db="EMBL/GenBank/DDBJ databases">
        <title>Methylacidiphilum kamchatkense strain Kam1 draft genome sequence.</title>
        <authorList>
            <person name="Birkeland N.-K."/>
            <person name="Erikstad H.A."/>
        </authorList>
    </citation>
    <scope>NUCLEOTIDE SEQUENCE [LARGE SCALE GENOMIC DNA]</scope>
    <source>
        <strain evidence="1 3">Kam1</strain>
    </source>
</reference>
<dbReference type="EMBL" id="CP037899">
    <property type="protein sequence ID" value="QDQ41877.1"/>
    <property type="molecule type" value="Genomic_DNA"/>
</dbReference>
<accession>A0A0C1USF6</accession>
<evidence type="ECO:0000313" key="2">
    <source>
        <dbReference type="EMBL" id="QDQ41877.1"/>
    </source>
</evidence>
<keyword evidence="2" id="KW-0315">Glutamine amidotransferase</keyword>
<dbReference type="Pfam" id="PF07722">
    <property type="entry name" value="Peptidase_C26"/>
    <property type="match status" value="1"/>
</dbReference>
<dbReference type="KEGG" id="mkc:kam1_629"/>
<dbReference type="Gene3D" id="3.40.50.880">
    <property type="match status" value="1"/>
</dbReference>
<dbReference type="InterPro" id="IPR029062">
    <property type="entry name" value="Class_I_gatase-like"/>
</dbReference>